<evidence type="ECO:0000313" key="2">
    <source>
        <dbReference type="Proteomes" id="UP000799754"/>
    </source>
</evidence>
<sequence>MIEDFAYRALPTGVVLGKETSKTFYGKSHNKSYYLGCSTGGRHGWKTSMECSFNNLTSWSFHFLPLIGTEGAPTFVPLNMWPTIHQYILKQCDEVDGVADEIFELADLCDYDPSGLLIFSPLYATDDSVVYPRLQPGAEATEAPFTYFSGQHFAAADWFSYAIYNNSYRDPLSLKPEDYHLSADLNLFNIGTWDGGLSAFKDRGGKVLHYHGLVDAIISCDNSPRYYEHVSQTMNLDSKALDEFYEYFRISGMVHCGGGPRATFIGNQRRNTASLDPEENVLTAIVRWVEESIAPETITGTAYKNGSQSAGVDFKKRHCRWPYRNAYKGIGGYKDPNSWERVVDEKAWSDTIMLEWLFLADCTYSIQ</sequence>
<protein>
    <submittedName>
        <fullName evidence="1">Tannase and feruloyl esterase</fullName>
    </submittedName>
</protein>
<comment type="caution">
    <text evidence="1">The sequence shown here is derived from an EMBL/GenBank/DDBJ whole genome shotgun (WGS) entry which is preliminary data.</text>
</comment>
<proteinExistence type="predicted"/>
<dbReference type="EMBL" id="MU006749">
    <property type="protein sequence ID" value="KAF2621936.1"/>
    <property type="molecule type" value="Genomic_DNA"/>
</dbReference>
<reference evidence="1" key="1">
    <citation type="journal article" date="2020" name="Stud. Mycol.">
        <title>101 Dothideomycetes genomes: a test case for predicting lifestyles and emergence of pathogens.</title>
        <authorList>
            <person name="Haridas S."/>
            <person name="Albert R."/>
            <person name="Binder M."/>
            <person name="Bloem J."/>
            <person name="Labutti K."/>
            <person name="Salamov A."/>
            <person name="Andreopoulos B."/>
            <person name="Baker S."/>
            <person name="Barry K."/>
            <person name="Bills G."/>
            <person name="Bluhm B."/>
            <person name="Cannon C."/>
            <person name="Castanera R."/>
            <person name="Culley D."/>
            <person name="Daum C."/>
            <person name="Ezra D."/>
            <person name="Gonzalez J."/>
            <person name="Henrissat B."/>
            <person name="Kuo A."/>
            <person name="Liang C."/>
            <person name="Lipzen A."/>
            <person name="Lutzoni F."/>
            <person name="Magnuson J."/>
            <person name="Mondo S."/>
            <person name="Nolan M."/>
            <person name="Ohm R."/>
            <person name="Pangilinan J."/>
            <person name="Park H.-J."/>
            <person name="Ramirez L."/>
            <person name="Alfaro M."/>
            <person name="Sun H."/>
            <person name="Tritt A."/>
            <person name="Yoshinaga Y."/>
            <person name="Zwiers L.-H."/>
            <person name="Turgeon B."/>
            <person name="Goodwin S."/>
            <person name="Spatafora J."/>
            <person name="Crous P."/>
            <person name="Grigoriev I."/>
        </authorList>
    </citation>
    <scope>NUCLEOTIDE SEQUENCE</scope>
    <source>
        <strain evidence="1">CBS 525.71</strain>
    </source>
</reference>
<evidence type="ECO:0000313" key="1">
    <source>
        <dbReference type="EMBL" id="KAF2621936.1"/>
    </source>
</evidence>
<dbReference type="Proteomes" id="UP000799754">
    <property type="component" value="Unassembled WGS sequence"/>
</dbReference>
<accession>A0ACB6RIX1</accession>
<name>A0ACB6RIX1_9PLEO</name>
<gene>
    <name evidence="1" type="ORF">BU25DRAFT_495371</name>
</gene>
<organism evidence="1 2">
    <name type="scientific">Macroventuria anomochaeta</name>
    <dbReference type="NCBI Taxonomy" id="301207"/>
    <lineage>
        <taxon>Eukaryota</taxon>
        <taxon>Fungi</taxon>
        <taxon>Dikarya</taxon>
        <taxon>Ascomycota</taxon>
        <taxon>Pezizomycotina</taxon>
        <taxon>Dothideomycetes</taxon>
        <taxon>Pleosporomycetidae</taxon>
        <taxon>Pleosporales</taxon>
        <taxon>Pleosporineae</taxon>
        <taxon>Didymellaceae</taxon>
        <taxon>Macroventuria</taxon>
    </lineage>
</organism>
<keyword evidence="2" id="KW-1185">Reference proteome</keyword>